<sequence length="80" mass="8371">MHPPALTVSAAPAAIPRLLISIMRGALLATSVIAAAILLMVIWHILSATLSWSEVRDFVAPTAAQSRDGGWVALSERAAP</sequence>
<feature type="transmembrane region" description="Helical" evidence="1">
    <location>
        <begin position="26"/>
        <end position="46"/>
    </location>
</feature>
<dbReference type="OrthoDB" id="7780573at2"/>
<dbReference type="Proteomes" id="UP000316225">
    <property type="component" value="Unassembled WGS sequence"/>
</dbReference>
<keyword evidence="1" id="KW-0472">Membrane</keyword>
<dbReference type="RefSeq" id="WP_145400150.1">
    <property type="nucleotide sequence ID" value="NZ_VLKU01000024.1"/>
</dbReference>
<gene>
    <name evidence="2" type="ORF">IQ24_04010</name>
</gene>
<evidence type="ECO:0000313" key="2">
    <source>
        <dbReference type="EMBL" id="TWI26940.1"/>
    </source>
</evidence>
<keyword evidence="1" id="KW-0812">Transmembrane</keyword>
<evidence type="ECO:0000256" key="1">
    <source>
        <dbReference type="SAM" id="Phobius"/>
    </source>
</evidence>
<name>A0A562N4C6_9RHOB</name>
<dbReference type="EMBL" id="VLKU01000024">
    <property type="protein sequence ID" value="TWI26940.1"/>
    <property type="molecule type" value="Genomic_DNA"/>
</dbReference>
<organism evidence="2 3">
    <name type="scientific">Paracoccus sulfuroxidans</name>
    <dbReference type="NCBI Taxonomy" id="384678"/>
    <lineage>
        <taxon>Bacteria</taxon>
        <taxon>Pseudomonadati</taxon>
        <taxon>Pseudomonadota</taxon>
        <taxon>Alphaproteobacteria</taxon>
        <taxon>Rhodobacterales</taxon>
        <taxon>Paracoccaceae</taxon>
        <taxon>Paracoccus</taxon>
    </lineage>
</organism>
<keyword evidence="3" id="KW-1185">Reference proteome</keyword>
<protein>
    <submittedName>
        <fullName evidence="2">Uncharacterized protein</fullName>
    </submittedName>
</protein>
<dbReference type="AlphaFoldDB" id="A0A562N4C6"/>
<accession>A0A562N4C6</accession>
<comment type="caution">
    <text evidence="2">The sequence shown here is derived from an EMBL/GenBank/DDBJ whole genome shotgun (WGS) entry which is preliminary data.</text>
</comment>
<keyword evidence="1" id="KW-1133">Transmembrane helix</keyword>
<evidence type="ECO:0000313" key="3">
    <source>
        <dbReference type="Proteomes" id="UP000316225"/>
    </source>
</evidence>
<reference evidence="2 3" key="1">
    <citation type="journal article" date="2015" name="Stand. Genomic Sci.">
        <title>Genomic Encyclopedia of Bacterial and Archaeal Type Strains, Phase III: the genomes of soil and plant-associated and newly described type strains.</title>
        <authorList>
            <person name="Whitman W.B."/>
            <person name="Woyke T."/>
            <person name="Klenk H.P."/>
            <person name="Zhou Y."/>
            <person name="Lilburn T.G."/>
            <person name="Beck B.J."/>
            <person name="De Vos P."/>
            <person name="Vandamme P."/>
            <person name="Eisen J.A."/>
            <person name="Garrity G."/>
            <person name="Hugenholtz P."/>
            <person name="Kyrpides N.C."/>
        </authorList>
    </citation>
    <scope>NUCLEOTIDE SEQUENCE [LARGE SCALE GENOMIC DNA]</scope>
    <source>
        <strain evidence="2 3">CGMCC 1.5364</strain>
    </source>
</reference>
<proteinExistence type="predicted"/>